<accession>A0A2S2RAT4</accession>
<proteinExistence type="predicted"/>
<evidence type="ECO:0000256" key="1">
    <source>
        <dbReference type="SAM" id="MobiDB-lite"/>
    </source>
</evidence>
<gene>
    <name evidence="2" type="ORF">g.131433</name>
</gene>
<dbReference type="EMBL" id="GGMS01017948">
    <property type="protein sequence ID" value="MBY87151.1"/>
    <property type="molecule type" value="Transcribed_RNA"/>
</dbReference>
<dbReference type="AlphaFoldDB" id="A0A2S2RAT4"/>
<organism evidence="2">
    <name type="scientific">Sipha flava</name>
    <name type="common">yellow sugarcane aphid</name>
    <dbReference type="NCBI Taxonomy" id="143950"/>
    <lineage>
        <taxon>Eukaryota</taxon>
        <taxon>Metazoa</taxon>
        <taxon>Ecdysozoa</taxon>
        <taxon>Arthropoda</taxon>
        <taxon>Hexapoda</taxon>
        <taxon>Insecta</taxon>
        <taxon>Pterygota</taxon>
        <taxon>Neoptera</taxon>
        <taxon>Paraneoptera</taxon>
        <taxon>Hemiptera</taxon>
        <taxon>Sternorrhyncha</taxon>
        <taxon>Aphidomorpha</taxon>
        <taxon>Aphidoidea</taxon>
        <taxon>Aphididae</taxon>
        <taxon>Sipha</taxon>
    </lineage>
</organism>
<feature type="compositionally biased region" description="Basic and acidic residues" evidence="1">
    <location>
        <begin position="45"/>
        <end position="57"/>
    </location>
</feature>
<name>A0A2S2RAT4_9HEMI</name>
<feature type="region of interest" description="Disordered" evidence="1">
    <location>
        <begin position="24"/>
        <end position="68"/>
    </location>
</feature>
<reference evidence="2" key="1">
    <citation type="submission" date="2018-04" db="EMBL/GenBank/DDBJ databases">
        <title>Transcriptome assembly of Sipha flava.</title>
        <authorList>
            <person name="Scully E.D."/>
            <person name="Geib S.M."/>
            <person name="Palmer N.A."/>
            <person name="Koch K."/>
            <person name="Bradshaw J."/>
            <person name="Heng-Moss T."/>
            <person name="Sarath G."/>
        </authorList>
    </citation>
    <scope>NUCLEOTIDE SEQUENCE</scope>
</reference>
<evidence type="ECO:0000313" key="2">
    <source>
        <dbReference type="EMBL" id="MBY87151.1"/>
    </source>
</evidence>
<sequence>MRRDTMSRKRRGTVERRTVEVRMVERRTGKSCTATGKTRRRRRAERTSKRTGTERRRPLGNRKLGSTVGTARSCTVGAAADAAASTVGKRLKNETKLQYDEVWSVVKKFRSLPEEFDDIENGAIDGISRYE</sequence>
<protein>
    <submittedName>
        <fullName evidence="2">Uncharacterized protein</fullName>
    </submittedName>
</protein>